<dbReference type="AlphaFoldDB" id="A0AAX6I898"/>
<evidence type="ECO:0000313" key="2">
    <source>
        <dbReference type="EMBL" id="KAJ6849486.1"/>
    </source>
</evidence>
<evidence type="ECO:0000313" key="3">
    <source>
        <dbReference type="Proteomes" id="UP001140949"/>
    </source>
</evidence>
<feature type="compositionally biased region" description="Polar residues" evidence="1">
    <location>
        <begin position="1"/>
        <end position="26"/>
    </location>
</feature>
<accession>A0AAX6I898</accession>
<protein>
    <submittedName>
        <fullName evidence="2">Leucine-rich repeat extensin-like protein 3</fullName>
    </submittedName>
</protein>
<feature type="compositionally biased region" description="Low complexity" evidence="1">
    <location>
        <begin position="101"/>
        <end position="113"/>
    </location>
</feature>
<comment type="caution">
    <text evidence="2">The sequence shown here is derived from an EMBL/GenBank/DDBJ whole genome shotgun (WGS) entry which is preliminary data.</text>
</comment>
<feature type="compositionally biased region" description="Polar residues" evidence="1">
    <location>
        <begin position="50"/>
        <end position="61"/>
    </location>
</feature>
<evidence type="ECO:0000256" key="1">
    <source>
        <dbReference type="SAM" id="MobiDB-lite"/>
    </source>
</evidence>
<sequence>MPEPCPTQSRPSSSPCPHFSYNSSAINHHARPRSPLSKSTRASPPPNCRSIATEQEASLSQHIHPPNDPLPNGKPTPPPRPTWPQPISQPPRQLRQPKRITTTNTTTTDFPTTRCHHRRSLTSPKSGATTITELKRGGKNLTCLRYVNTRSRSTSYGLCAARSTLRTSRLPHTSFRSQPMTPAPARHPVAGQPALKLYPAADWCQARIVEFLQPITGTALSKRAATTQQRRAPPPLFSGVIADGSARLVVAAFSIRFGRHGYMRRPNLEASKIV</sequence>
<proteinExistence type="predicted"/>
<organism evidence="2 3">
    <name type="scientific">Iris pallida</name>
    <name type="common">Sweet iris</name>
    <dbReference type="NCBI Taxonomy" id="29817"/>
    <lineage>
        <taxon>Eukaryota</taxon>
        <taxon>Viridiplantae</taxon>
        <taxon>Streptophyta</taxon>
        <taxon>Embryophyta</taxon>
        <taxon>Tracheophyta</taxon>
        <taxon>Spermatophyta</taxon>
        <taxon>Magnoliopsida</taxon>
        <taxon>Liliopsida</taxon>
        <taxon>Asparagales</taxon>
        <taxon>Iridaceae</taxon>
        <taxon>Iridoideae</taxon>
        <taxon>Irideae</taxon>
        <taxon>Iris</taxon>
    </lineage>
</organism>
<reference evidence="2" key="1">
    <citation type="journal article" date="2023" name="GigaByte">
        <title>Genome assembly of the bearded iris, Iris pallida Lam.</title>
        <authorList>
            <person name="Bruccoleri R.E."/>
            <person name="Oakeley E.J."/>
            <person name="Faust A.M.E."/>
            <person name="Altorfer M."/>
            <person name="Dessus-Babus S."/>
            <person name="Burckhardt D."/>
            <person name="Oertli M."/>
            <person name="Naumann U."/>
            <person name="Petersen F."/>
            <person name="Wong J."/>
        </authorList>
    </citation>
    <scope>NUCLEOTIDE SEQUENCE</scope>
    <source>
        <strain evidence="2">GSM-AAB239-AS_SAM_17_03QT</strain>
    </source>
</reference>
<name>A0AAX6I898_IRIPA</name>
<dbReference type="Proteomes" id="UP001140949">
    <property type="component" value="Unassembled WGS sequence"/>
</dbReference>
<gene>
    <name evidence="2" type="ORF">M6B38_269580</name>
</gene>
<feature type="compositionally biased region" description="Pro residues" evidence="1">
    <location>
        <begin position="66"/>
        <end position="89"/>
    </location>
</feature>
<dbReference type="EMBL" id="JANAVB010003424">
    <property type="protein sequence ID" value="KAJ6849486.1"/>
    <property type="molecule type" value="Genomic_DNA"/>
</dbReference>
<feature type="region of interest" description="Disordered" evidence="1">
    <location>
        <begin position="1"/>
        <end position="125"/>
    </location>
</feature>
<keyword evidence="3" id="KW-1185">Reference proteome</keyword>
<reference evidence="2" key="2">
    <citation type="submission" date="2023-04" db="EMBL/GenBank/DDBJ databases">
        <authorList>
            <person name="Bruccoleri R.E."/>
            <person name="Oakeley E.J."/>
            <person name="Faust A.-M."/>
            <person name="Dessus-Babus S."/>
            <person name="Altorfer M."/>
            <person name="Burckhardt D."/>
            <person name="Oertli M."/>
            <person name="Naumann U."/>
            <person name="Petersen F."/>
            <person name="Wong J."/>
        </authorList>
    </citation>
    <scope>NUCLEOTIDE SEQUENCE</scope>
    <source>
        <strain evidence="2">GSM-AAB239-AS_SAM_17_03QT</strain>
        <tissue evidence="2">Leaf</tissue>
    </source>
</reference>